<evidence type="ECO:0000256" key="1">
    <source>
        <dbReference type="ARBA" id="ARBA00022737"/>
    </source>
</evidence>
<accession>A0A1N6GQ37</accession>
<feature type="repeat" description="TPR" evidence="3">
    <location>
        <begin position="397"/>
        <end position="430"/>
    </location>
</feature>
<dbReference type="PROSITE" id="PS50293">
    <property type="entry name" value="TPR_REGION"/>
    <property type="match status" value="4"/>
</dbReference>
<dbReference type="Pfam" id="PF13432">
    <property type="entry name" value="TPR_16"/>
    <property type="match status" value="2"/>
</dbReference>
<dbReference type="AlphaFoldDB" id="A0A1N6GQ37"/>
<dbReference type="RefSeq" id="WP_074294410.1">
    <property type="nucleotide sequence ID" value="NZ_FSRU01000001.1"/>
</dbReference>
<dbReference type="SUPFAM" id="SSF48452">
    <property type="entry name" value="TPR-like"/>
    <property type="match status" value="2"/>
</dbReference>
<dbReference type="EMBL" id="FSRU01000001">
    <property type="protein sequence ID" value="SIO09592.1"/>
    <property type="molecule type" value="Genomic_DNA"/>
</dbReference>
<dbReference type="Gene3D" id="3.40.50.2000">
    <property type="entry name" value="Glycogen Phosphorylase B"/>
    <property type="match status" value="1"/>
</dbReference>
<dbReference type="PANTHER" id="PTHR44858">
    <property type="entry name" value="TETRATRICOPEPTIDE REPEAT PROTEIN 6"/>
    <property type="match status" value="1"/>
</dbReference>
<evidence type="ECO:0000256" key="2">
    <source>
        <dbReference type="ARBA" id="ARBA00022803"/>
    </source>
</evidence>
<feature type="repeat" description="TPR" evidence="3">
    <location>
        <begin position="329"/>
        <end position="362"/>
    </location>
</feature>
<feature type="repeat" description="TPR" evidence="3">
    <location>
        <begin position="227"/>
        <end position="260"/>
    </location>
</feature>
<dbReference type="Pfam" id="PF13424">
    <property type="entry name" value="TPR_12"/>
    <property type="match status" value="1"/>
</dbReference>
<keyword evidence="2 3" id="KW-0802">TPR repeat</keyword>
<feature type="compositionally biased region" description="Low complexity" evidence="4">
    <location>
        <begin position="11"/>
        <end position="21"/>
    </location>
</feature>
<dbReference type="OrthoDB" id="9814129at2"/>
<dbReference type="PANTHER" id="PTHR44858:SF1">
    <property type="entry name" value="UDP-N-ACETYLGLUCOSAMINE--PEPTIDE N-ACETYLGLUCOSAMINYLTRANSFERASE SPINDLY-RELATED"/>
    <property type="match status" value="1"/>
</dbReference>
<dbReference type="GO" id="GO:0016757">
    <property type="term" value="F:glycosyltransferase activity"/>
    <property type="evidence" value="ECO:0007669"/>
    <property type="project" value="InterPro"/>
</dbReference>
<proteinExistence type="predicted"/>
<protein>
    <submittedName>
        <fullName evidence="5">Tetratricopeptide (TPR) repeat</fullName>
    </submittedName>
</protein>
<feature type="repeat" description="TPR" evidence="3">
    <location>
        <begin position="125"/>
        <end position="158"/>
    </location>
</feature>
<feature type="repeat" description="TPR" evidence="3">
    <location>
        <begin position="91"/>
        <end position="124"/>
    </location>
</feature>
<reference evidence="5 6" key="1">
    <citation type="submission" date="2016-11" db="EMBL/GenBank/DDBJ databases">
        <authorList>
            <person name="Jaros S."/>
            <person name="Januszkiewicz K."/>
            <person name="Wedrychowicz H."/>
        </authorList>
    </citation>
    <scope>NUCLEOTIDE SEQUENCE [LARGE SCALE GENOMIC DNA]</scope>
    <source>
        <strain evidence="5 6">GAS95</strain>
    </source>
</reference>
<dbReference type="InterPro" id="IPR002201">
    <property type="entry name" value="Glyco_trans_9"/>
</dbReference>
<evidence type="ECO:0000313" key="5">
    <source>
        <dbReference type="EMBL" id="SIO09592.1"/>
    </source>
</evidence>
<dbReference type="Proteomes" id="UP000185151">
    <property type="component" value="Unassembled WGS sequence"/>
</dbReference>
<dbReference type="Pfam" id="PF13181">
    <property type="entry name" value="TPR_8"/>
    <property type="match status" value="1"/>
</dbReference>
<dbReference type="Pfam" id="PF14559">
    <property type="entry name" value="TPR_19"/>
    <property type="match status" value="1"/>
</dbReference>
<evidence type="ECO:0000313" key="6">
    <source>
        <dbReference type="Proteomes" id="UP000185151"/>
    </source>
</evidence>
<keyword evidence="1" id="KW-0677">Repeat</keyword>
<evidence type="ECO:0000256" key="4">
    <source>
        <dbReference type="SAM" id="MobiDB-lite"/>
    </source>
</evidence>
<feature type="repeat" description="TPR" evidence="3">
    <location>
        <begin position="363"/>
        <end position="396"/>
    </location>
</feature>
<dbReference type="InterPro" id="IPR019734">
    <property type="entry name" value="TPR_rpt"/>
</dbReference>
<feature type="repeat" description="TPR" evidence="3">
    <location>
        <begin position="159"/>
        <end position="192"/>
    </location>
</feature>
<dbReference type="SUPFAM" id="SSF53756">
    <property type="entry name" value="UDP-Glycosyltransferase/glycogen phosphorylase"/>
    <property type="match status" value="1"/>
</dbReference>
<dbReference type="Pfam" id="PF01075">
    <property type="entry name" value="Glyco_transf_9"/>
    <property type="match status" value="1"/>
</dbReference>
<gene>
    <name evidence="5" type="ORF">SAMN05444165_0897</name>
</gene>
<keyword evidence="6" id="KW-1185">Reference proteome</keyword>
<dbReference type="InterPro" id="IPR011990">
    <property type="entry name" value="TPR-like_helical_dom_sf"/>
</dbReference>
<feature type="region of interest" description="Disordered" evidence="4">
    <location>
        <begin position="1"/>
        <end position="24"/>
    </location>
</feature>
<sequence>MNPEPSLNDRASGSASAGAASRLPRGDMSLARDLHGKGQFDAAAQQYETVLAGQPDHAEALHLYGVVQYQRGRAAEAEALLRRSVTLTAEPMALTDLGAVLAASGRVDEALKRFEQALEIEPRHVHALVRLGNTLVGMQRYEPALAAYDRALAVSPLVLDALCNRGSALRALGRYLEAIETYDRALTVDPRSYESLYNRGHVLRDLRRYAEALQSYDRAIAIRPGNVAMLSIRGRTLVDLGRPAEALASFNEAIAIQPDFVEALYNSAVALERLGRAAEAVQRCERVLLLEPQHSRAFACRGNAWLQTEQYAAALRSYDQALEIDPRSVEALCNRGTALRFLERYEDALQSYDAALAVDKGFAEAWGNRSNVLQDQHRYEDAMASLDRALALRADHPTSWFNRGNVLYEMGRQDAAVQAYDKAIALDPGYRDAHFARGSLYLAQGDFARGWPEYEWRVRDPNGEHSRRVFTQPLWLGEEPLDNKTILIHAEQGFGDTLQFCRYAALLHERGARVVLEVQPALKTLIDSLRTPVQVVAAGELLPPVDYHCPLLSLPFAFKTELQSIPGKVPYLYADAERMSNWDNLLGPKRGLRIGVAWSGNPSHRNDRNRSIALVALLPLLREPNVEWINLQKVVRERDRSVFEQAPLRSFDDDIVDFADTAALVQSVDLVIAVDTAVAHLAGALGRPVWVLLAEPPEWRWMRARSDSPWYPEVRLFRQTVAGHWGDVIDAVRSELRTLS</sequence>
<feature type="repeat" description="TPR" evidence="3">
    <location>
        <begin position="193"/>
        <end position="226"/>
    </location>
</feature>
<feature type="repeat" description="TPR" evidence="3">
    <location>
        <begin position="295"/>
        <end position="328"/>
    </location>
</feature>
<dbReference type="Gene3D" id="1.25.40.10">
    <property type="entry name" value="Tetratricopeptide repeat domain"/>
    <property type="match status" value="5"/>
</dbReference>
<evidence type="ECO:0000256" key="3">
    <source>
        <dbReference type="PROSITE-ProRule" id="PRU00339"/>
    </source>
</evidence>
<dbReference type="SMART" id="SM00028">
    <property type="entry name" value="TPR"/>
    <property type="match status" value="11"/>
</dbReference>
<dbReference type="PROSITE" id="PS50005">
    <property type="entry name" value="TPR"/>
    <property type="match status" value="9"/>
</dbReference>
<organism evidence="5 6">
    <name type="scientific">Paraburkholderia phenazinium</name>
    <dbReference type="NCBI Taxonomy" id="60549"/>
    <lineage>
        <taxon>Bacteria</taxon>
        <taxon>Pseudomonadati</taxon>
        <taxon>Pseudomonadota</taxon>
        <taxon>Betaproteobacteria</taxon>
        <taxon>Burkholderiales</taxon>
        <taxon>Burkholderiaceae</taxon>
        <taxon>Paraburkholderia</taxon>
    </lineage>
</organism>
<dbReference type="Pfam" id="PF13414">
    <property type="entry name" value="TPR_11"/>
    <property type="match status" value="2"/>
</dbReference>
<name>A0A1N6GQ37_9BURK</name>
<dbReference type="InterPro" id="IPR050498">
    <property type="entry name" value="Ycf3"/>
</dbReference>